<evidence type="ECO:0000313" key="2">
    <source>
        <dbReference type="EMBL" id="MDT0320821.1"/>
    </source>
</evidence>
<gene>
    <name evidence="2" type="ORF">RNC47_21045</name>
</gene>
<organism evidence="2 3">
    <name type="scientific">Streptomyces millisiae</name>
    <dbReference type="NCBI Taxonomy" id="3075542"/>
    <lineage>
        <taxon>Bacteria</taxon>
        <taxon>Bacillati</taxon>
        <taxon>Actinomycetota</taxon>
        <taxon>Actinomycetes</taxon>
        <taxon>Kitasatosporales</taxon>
        <taxon>Streptomycetaceae</taxon>
        <taxon>Streptomyces</taxon>
    </lineage>
</organism>
<dbReference type="Proteomes" id="UP001183420">
    <property type="component" value="Unassembled WGS sequence"/>
</dbReference>
<sequence length="136" mass="13287">MPPPRPPLAGRLSRLSWAAGAAAALGAVAVLDPAAPGRYPPCPVPALTGLHCPGCGGLRCVSALADADLGAALGANALAVAILAALLSFLALRLALAPFGRPLPAPAPRTVAWALGGAALVFTVLRNLPIGAALAP</sequence>
<dbReference type="RefSeq" id="WP_311601002.1">
    <property type="nucleotide sequence ID" value="NZ_JAVREM010000029.1"/>
</dbReference>
<reference evidence="3" key="1">
    <citation type="submission" date="2023-07" db="EMBL/GenBank/DDBJ databases">
        <title>30 novel species of actinomycetes from the DSMZ collection.</title>
        <authorList>
            <person name="Nouioui I."/>
        </authorList>
    </citation>
    <scope>NUCLEOTIDE SEQUENCE [LARGE SCALE GENOMIC DNA]</scope>
    <source>
        <strain evidence="3">DSM 44918</strain>
    </source>
</reference>
<dbReference type="EMBL" id="JAVREM010000029">
    <property type="protein sequence ID" value="MDT0320821.1"/>
    <property type="molecule type" value="Genomic_DNA"/>
</dbReference>
<dbReference type="Pfam" id="PF10825">
    <property type="entry name" value="DUF2752"/>
    <property type="match status" value="1"/>
</dbReference>
<protein>
    <submittedName>
        <fullName evidence="2">DUF2752 domain-containing protein</fullName>
    </submittedName>
</protein>
<comment type="caution">
    <text evidence="2">The sequence shown here is derived from an EMBL/GenBank/DDBJ whole genome shotgun (WGS) entry which is preliminary data.</text>
</comment>
<feature type="transmembrane region" description="Helical" evidence="1">
    <location>
        <begin position="12"/>
        <end position="31"/>
    </location>
</feature>
<name>A0ABU2LTF8_9ACTN</name>
<accession>A0ABU2LTF8</accession>
<dbReference type="InterPro" id="IPR021215">
    <property type="entry name" value="DUF2752"/>
</dbReference>
<proteinExistence type="predicted"/>
<evidence type="ECO:0000256" key="1">
    <source>
        <dbReference type="SAM" id="Phobius"/>
    </source>
</evidence>
<keyword evidence="3" id="KW-1185">Reference proteome</keyword>
<keyword evidence="1" id="KW-0472">Membrane</keyword>
<feature type="transmembrane region" description="Helical" evidence="1">
    <location>
        <begin position="77"/>
        <end position="99"/>
    </location>
</feature>
<keyword evidence="1" id="KW-0812">Transmembrane</keyword>
<feature type="transmembrane region" description="Helical" evidence="1">
    <location>
        <begin position="111"/>
        <end position="135"/>
    </location>
</feature>
<keyword evidence="1" id="KW-1133">Transmembrane helix</keyword>
<evidence type="ECO:0000313" key="3">
    <source>
        <dbReference type="Proteomes" id="UP001183420"/>
    </source>
</evidence>